<dbReference type="PANTHER" id="PTHR28208:SF3">
    <property type="entry name" value="PHOSPHATIDATE PHOSPHATASE APP1"/>
    <property type="match status" value="1"/>
</dbReference>
<dbReference type="RefSeq" id="WP_062612752.1">
    <property type="nucleotide sequence ID" value="NZ_CALTZF010000007.1"/>
</dbReference>
<dbReference type="EMBL" id="LNIZ01000002">
    <property type="protein sequence ID" value="KTF04457.1"/>
    <property type="molecule type" value="Genomic_DNA"/>
</dbReference>
<dbReference type="Pfam" id="PF09949">
    <property type="entry name" value="APP1_cat"/>
    <property type="match status" value="1"/>
</dbReference>
<dbReference type="AlphaFoldDB" id="A0A0W1KLH3"/>
<evidence type="ECO:0000313" key="2">
    <source>
        <dbReference type="EMBL" id="KTF04457.1"/>
    </source>
</evidence>
<reference evidence="2 4" key="1">
    <citation type="submission" date="2015-11" db="EMBL/GenBank/DDBJ databases">
        <title>Draft Genome Sequence of the Type Strain Trueperella bernardiae LCDC 89-0504T, Isolated from Blood Culture.</title>
        <authorList>
            <person name="Bernier A.-M."/>
            <person name="Bernard K."/>
        </authorList>
    </citation>
    <scope>NUCLEOTIDE SEQUENCE [LARGE SCALE GENOMIC DNA]</scope>
    <source>
        <strain evidence="2 4">LCDC 89-0504</strain>
    </source>
</reference>
<reference evidence="3" key="2">
    <citation type="submission" date="2023-05" db="EMBL/GenBank/DDBJ databases">
        <title>Genomic Catalog of Human Bladder Bacteria.</title>
        <authorList>
            <person name="Du J."/>
        </authorList>
    </citation>
    <scope>NUCLEOTIDE SEQUENCE</scope>
    <source>
        <strain evidence="3">UMB1304A</strain>
    </source>
</reference>
<proteinExistence type="predicted"/>
<gene>
    <name evidence="2" type="ORF">AQZ59_00438</name>
    <name evidence="3" type="ORF">QP858_05335</name>
</gene>
<dbReference type="PATRIC" id="fig|59561.3.peg.432"/>
<dbReference type="Proteomes" id="UP001225576">
    <property type="component" value="Unassembled WGS sequence"/>
</dbReference>
<comment type="caution">
    <text evidence="2">The sequence shown here is derived from an EMBL/GenBank/DDBJ whole genome shotgun (WGS) entry which is preliminary data.</text>
</comment>
<feature type="domain" description="Phosphatidate phosphatase APP1 catalytic" evidence="1">
    <location>
        <begin position="167"/>
        <end position="316"/>
    </location>
</feature>
<dbReference type="STRING" id="59561.AQZ59_00438"/>
<name>A0A0W1KLH3_9ACTO</name>
<evidence type="ECO:0000313" key="4">
    <source>
        <dbReference type="Proteomes" id="UP000054404"/>
    </source>
</evidence>
<sequence>MALADVVRNFEDGANRRNTVRLRERGWEPRLTGYAGWGSVHAAKVLARATMADPNDSQPFKLPFLPKSMHSLTSPQMSGLAKLATQNAEKAQRGWRQFFTTQVGFLPVTVQLGNRTIKTRTDRSGYVDLLIEDHGLAPGWHEATLTPAAGEPITAPVMIVANQVTTGLISDIDDTIVVTWLPRSMLAAYNSFVLHTDMRQPVPGMADFYHALLEPTPDAPVFYLSTGAWNVYSTMLSFIQHNALPIGPMLLTDWGPTPTGLFRSGQEHKKTQLRNLLIMFPNISWYLVGDDGQHDPLIYDELARAYPRRVRGIALRTLNPVEQVLSHGTTEATALHREESDLEDDGVPIIRGEDGYALLGQVERFR</sequence>
<dbReference type="InterPro" id="IPR052935">
    <property type="entry name" value="Mg2+_PAP"/>
</dbReference>
<dbReference type="PANTHER" id="PTHR28208">
    <property type="entry name" value="PHOSPHATIDATE PHOSPHATASE APP1"/>
    <property type="match status" value="1"/>
</dbReference>
<keyword evidence="4" id="KW-1185">Reference proteome</keyword>
<accession>A0A0W1KLH3</accession>
<dbReference type="EMBL" id="JASPDQ010000010">
    <property type="protein sequence ID" value="MDK8601884.1"/>
    <property type="molecule type" value="Genomic_DNA"/>
</dbReference>
<evidence type="ECO:0000313" key="3">
    <source>
        <dbReference type="EMBL" id="MDK8601884.1"/>
    </source>
</evidence>
<evidence type="ECO:0000259" key="1">
    <source>
        <dbReference type="Pfam" id="PF09949"/>
    </source>
</evidence>
<dbReference type="OrthoDB" id="9789875at2"/>
<organism evidence="2 4">
    <name type="scientific">Trueperella bernardiae</name>
    <dbReference type="NCBI Taxonomy" id="59561"/>
    <lineage>
        <taxon>Bacteria</taxon>
        <taxon>Bacillati</taxon>
        <taxon>Actinomycetota</taxon>
        <taxon>Actinomycetes</taxon>
        <taxon>Actinomycetales</taxon>
        <taxon>Actinomycetaceae</taxon>
        <taxon>Trueperella</taxon>
    </lineage>
</organism>
<dbReference type="GO" id="GO:0008195">
    <property type="term" value="F:phosphatidate phosphatase activity"/>
    <property type="evidence" value="ECO:0007669"/>
    <property type="project" value="InterPro"/>
</dbReference>
<dbReference type="InterPro" id="IPR019236">
    <property type="entry name" value="APP1_cat"/>
</dbReference>
<protein>
    <submittedName>
        <fullName evidence="3">DUF2183 domain-containing protein</fullName>
    </submittedName>
</protein>
<dbReference type="Proteomes" id="UP000054404">
    <property type="component" value="Unassembled WGS sequence"/>
</dbReference>